<protein>
    <submittedName>
        <fullName evidence="9">DUF4433 domain-containing protein</fullName>
    </submittedName>
</protein>
<keyword evidence="3 6" id="KW-0808">Transferase</keyword>
<gene>
    <name evidence="9" type="ORF">FVP33_03295</name>
</gene>
<evidence type="ECO:0000256" key="4">
    <source>
        <dbReference type="ARBA" id="ARBA00022695"/>
    </source>
</evidence>
<dbReference type="GO" id="GO:0016757">
    <property type="term" value="F:glycosyltransferase activity"/>
    <property type="evidence" value="ECO:0007669"/>
    <property type="project" value="UniProtKB-UniRule"/>
</dbReference>
<dbReference type="RefSeq" id="WP_147782210.1">
    <property type="nucleotide sequence ID" value="NZ_VRMG01000004.1"/>
</dbReference>
<evidence type="ECO:0000313" key="10">
    <source>
        <dbReference type="Proteomes" id="UP000321379"/>
    </source>
</evidence>
<dbReference type="Proteomes" id="UP000321379">
    <property type="component" value="Unassembled WGS sequence"/>
</dbReference>
<keyword evidence="4 6" id="KW-0548">Nucleotidyltransferase</keyword>
<comment type="caution">
    <text evidence="6">Lacks conserved residue(s) required for the propagation of feature annotation.</text>
</comment>
<keyword evidence="5 6" id="KW-0238">DNA-binding</keyword>
<comment type="catalytic activity">
    <reaction evidence="6">
        <text>a thymidine in DNA + NAD(+) = an N-(ADP-alpha-D-ribosyl)-thymidine in DNA + nicotinamide + H(+)</text>
        <dbReference type="Rhea" id="RHEA:71651"/>
        <dbReference type="Rhea" id="RHEA-COMP:13556"/>
        <dbReference type="Rhea" id="RHEA-COMP:18051"/>
        <dbReference type="ChEBI" id="CHEBI:15378"/>
        <dbReference type="ChEBI" id="CHEBI:17154"/>
        <dbReference type="ChEBI" id="CHEBI:57540"/>
        <dbReference type="ChEBI" id="CHEBI:137386"/>
        <dbReference type="ChEBI" id="CHEBI:191199"/>
    </reaction>
</comment>
<feature type="domain" description="DarT" evidence="8">
    <location>
        <begin position="67"/>
        <end position="266"/>
    </location>
</feature>
<evidence type="ECO:0000256" key="2">
    <source>
        <dbReference type="ARBA" id="ARBA00022676"/>
    </source>
</evidence>
<evidence type="ECO:0000256" key="3">
    <source>
        <dbReference type="ARBA" id="ARBA00022679"/>
    </source>
</evidence>
<dbReference type="PROSITE" id="PS52018">
    <property type="entry name" value="DART"/>
    <property type="match status" value="1"/>
</dbReference>
<dbReference type="AlphaFoldDB" id="A0A5C8UUH0"/>
<feature type="binding site" evidence="6">
    <location>
        <position position="80"/>
    </location>
    <ligand>
        <name>NAD(+)</name>
        <dbReference type="ChEBI" id="CHEBI:57540"/>
    </ligand>
</feature>
<organism evidence="9 10">
    <name type="scientific">Lacisediminihabitans profunda</name>
    <dbReference type="NCBI Taxonomy" id="2594790"/>
    <lineage>
        <taxon>Bacteria</taxon>
        <taxon>Bacillati</taxon>
        <taxon>Actinomycetota</taxon>
        <taxon>Actinomycetes</taxon>
        <taxon>Micrococcales</taxon>
        <taxon>Microbacteriaceae</taxon>
        <taxon>Lacisediminihabitans</taxon>
    </lineage>
</organism>
<keyword evidence="10" id="KW-1185">Reference proteome</keyword>
<keyword evidence="2 6" id="KW-0328">Glycosyltransferase</keyword>
<dbReference type="Pfam" id="PF14487">
    <property type="entry name" value="DarT"/>
    <property type="match status" value="1"/>
</dbReference>
<dbReference type="GO" id="GO:0016779">
    <property type="term" value="F:nucleotidyltransferase activity"/>
    <property type="evidence" value="ECO:0007669"/>
    <property type="project" value="UniProtKB-UniRule"/>
</dbReference>
<feature type="compositionally biased region" description="Low complexity" evidence="7">
    <location>
        <begin position="43"/>
        <end position="59"/>
    </location>
</feature>
<accession>A0A5C8UUH0</accession>
<evidence type="ECO:0000313" key="9">
    <source>
        <dbReference type="EMBL" id="TXN31961.1"/>
    </source>
</evidence>
<reference evidence="9 10" key="1">
    <citation type="submission" date="2019-08" db="EMBL/GenBank/DDBJ databases">
        <title>Bacterial whole genome sequence for Glaciihabitans sp. CHu50b-6-2.</title>
        <authorList>
            <person name="Jin L."/>
        </authorList>
    </citation>
    <scope>NUCLEOTIDE SEQUENCE [LARGE SCALE GENOMIC DNA]</scope>
    <source>
        <strain evidence="9 10">CHu50b-6-2</strain>
    </source>
</reference>
<evidence type="ECO:0000256" key="7">
    <source>
        <dbReference type="SAM" id="MobiDB-lite"/>
    </source>
</evidence>
<evidence type="ECO:0000256" key="1">
    <source>
        <dbReference type="ARBA" id="ARBA00022649"/>
    </source>
</evidence>
<evidence type="ECO:0000259" key="8">
    <source>
        <dbReference type="PROSITE" id="PS52018"/>
    </source>
</evidence>
<evidence type="ECO:0000256" key="6">
    <source>
        <dbReference type="PROSITE-ProRule" id="PRU01362"/>
    </source>
</evidence>
<comment type="similarity">
    <text evidence="6">Belongs to the DarT ADP-ribosyltransferase family.</text>
</comment>
<sequence length="273" mass="29451">MADECIHGLDAGLCDQCYPKPAPEVEVVVSTGTRTPTRPKLSSRAAPRRTLTPRRLSTTPLDDVGEQRIYHVTHMNNLGGILGSGILSDLSEAWESRPVVDISSADARESRRSTLVAGSEGPSVAHYVPFVLSPNASIWQSIRTGVADPRLSAEIAHTAPSDFVLLVTTVKKIVDSEAESAVTDGDAAHVLTRFGSTPEAAERMLRRLRADEDSILHAEYLVRDTVPFELVTLIGVANDKARDAVKAILKASPTKPKVAVYPPWFQPVDEGAV</sequence>
<feature type="active site" description="Proton acceptor" evidence="6">
    <location>
        <position position="111"/>
    </location>
</feature>
<feature type="active site" evidence="6">
    <location>
        <position position="219"/>
    </location>
</feature>
<evidence type="ECO:0000256" key="5">
    <source>
        <dbReference type="ARBA" id="ARBA00023125"/>
    </source>
</evidence>
<feature type="binding site" evidence="6">
    <location>
        <position position="111"/>
    </location>
    <ligand>
        <name>NAD(+)</name>
        <dbReference type="ChEBI" id="CHEBI:57540"/>
    </ligand>
</feature>
<dbReference type="GO" id="GO:0003677">
    <property type="term" value="F:DNA binding"/>
    <property type="evidence" value="ECO:0007669"/>
    <property type="project" value="UniProtKB-UniRule"/>
</dbReference>
<feature type="binding site" evidence="6">
    <location>
        <begin position="71"/>
        <end position="73"/>
    </location>
    <ligand>
        <name>NAD(+)</name>
        <dbReference type="ChEBI" id="CHEBI:57540"/>
    </ligand>
</feature>
<comment type="caution">
    <text evidence="9">The sequence shown here is derived from an EMBL/GenBank/DDBJ whole genome shotgun (WGS) entry which is preliminary data.</text>
</comment>
<dbReference type="InterPro" id="IPR029494">
    <property type="entry name" value="DarT"/>
</dbReference>
<keyword evidence="1 6" id="KW-1277">Toxin-antitoxin system</keyword>
<feature type="region of interest" description="Disordered" evidence="7">
    <location>
        <begin position="29"/>
        <end position="59"/>
    </location>
</feature>
<dbReference type="EMBL" id="VRMG01000004">
    <property type="protein sequence ID" value="TXN31961.1"/>
    <property type="molecule type" value="Genomic_DNA"/>
</dbReference>
<proteinExistence type="inferred from homology"/>
<name>A0A5C8UUH0_9MICO</name>